<accession>L1JW05</accession>
<evidence type="ECO:0000256" key="4">
    <source>
        <dbReference type="SAM" id="MobiDB-lite"/>
    </source>
</evidence>
<dbReference type="HOGENOM" id="CLU_242610_0_0_1"/>
<dbReference type="Gene3D" id="1.25.40.20">
    <property type="entry name" value="Ankyrin repeat-containing domain"/>
    <property type="match status" value="6"/>
</dbReference>
<keyword evidence="8" id="KW-1185">Reference proteome</keyword>
<dbReference type="GeneID" id="17309144"/>
<evidence type="ECO:0000313" key="8">
    <source>
        <dbReference type="Proteomes" id="UP000011087"/>
    </source>
</evidence>
<reference evidence="6 8" key="1">
    <citation type="journal article" date="2012" name="Nature">
        <title>Algal genomes reveal evolutionary mosaicism and the fate of nucleomorphs.</title>
        <authorList>
            <consortium name="DOE Joint Genome Institute"/>
            <person name="Curtis B.A."/>
            <person name="Tanifuji G."/>
            <person name="Burki F."/>
            <person name="Gruber A."/>
            <person name="Irimia M."/>
            <person name="Maruyama S."/>
            <person name="Arias M.C."/>
            <person name="Ball S.G."/>
            <person name="Gile G.H."/>
            <person name="Hirakawa Y."/>
            <person name="Hopkins J.F."/>
            <person name="Kuo A."/>
            <person name="Rensing S.A."/>
            <person name="Schmutz J."/>
            <person name="Symeonidi A."/>
            <person name="Elias M."/>
            <person name="Eveleigh R.J."/>
            <person name="Herman E.K."/>
            <person name="Klute M.J."/>
            <person name="Nakayama T."/>
            <person name="Obornik M."/>
            <person name="Reyes-Prieto A."/>
            <person name="Armbrust E.V."/>
            <person name="Aves S.J."/>
            <person name="Beiko R.G."/>
            <person name="Coutinho P."/>
            <person name="Dacks J.B."/>
            <person name="Durnford D.G."/>
            <person name="Fast N.M."/>
            <person name="Green B.R."/>
            <person name="Grisdale C.J."/>
            <person name="Hempel F."/>
            <person name="Henrissat B."/>
            <person name="Hoppner M.P."/>
            <person name="Ishida K."/>
            <person name="Kim E."/>
            <person name="Koreny L."/>
            <person name="Kroth P.G."/>
            <person name="Liu Y."/>
            <person name="Malik S.B."/>
            <person name="Maier U.G."/>
            <person name="McRose D."/>
            <person name="Mock T."/>
            <person name="Neilson J.A."/>
            <person name="Onodera N.T."/>
            <person name="Poole A.M."/>
            <person name="Pritham E.J."/>
            <person name="Richards T.A."/>
            <person name="Rocap G."/>
            <person name="Roy S.W."/>
            <person name="Sarai C."/>
            <person name="Schaack S."/>
            <person name="Shirato S."/>
            <person name="Slamovits C.H."/>
            <person name="Spencer D.F."/>
            <person name="Suzuki S."/>
            <person name="Worden A.Z."/>
            <person name="Zauner S."/>
            <person name="Barry K."/>
            <person name="Bell C."/>
            <person name="Bharti A.K."/>
            <person name="Crow J.A."/>
            <person name="Grimwood J."/>
            <person name="Kramer R."/>
            <person name="Lindquist E."/>
            <person name="Lucas S."/>
            <person name="Salamov A."/>
            <person name="McFadden G.I."/>
            <person name="Lane C.E."/>
            <person name="Keeling P.J."/>
            <person name="Gray M.W."/>
            <person name="Grigoriev I.V."/>
            <person name="Archibald J.M."/>
        </authorList>
    </citation>
    <scope>NUCLEOTIDE SEQUENCE</scope>
    <source>
        <strain evidence="6 8">CCMP2712</strain>
    </source>
</reference>
<evidence type="ECO:0000259" key="5">
    <source>
        <dbReference type="PROSITE" id="PS50004"/>
    </source>
</evidence>
<dbReference type="PaxDb" id="55529-EKX52761"/>
<keyword evidence="2 3" id="KW-0040">ANK repeat</keyword>
<dbReference type="Proteomes" id="UP000011087">
    <property type="component" value="Unassembled WGS sequence"/>
</dbReference>
<dbReference type="PROSITE" id="PS50088">
    <property type="entry name" value="ANK_REPEAT"/>
    <property type="match status" value="3"/>
</dbReference>
<dbReference type="KEGG" id="gtt:GUITHDRAFT_133774"/>
<name>L1JW05_GUITC</name>
<dbReference type="SMART" id="SM00239">
    <property type="entry name" value="C2"/>
    <property type="match status" value="1"/>
</dbReference>
<gene>
    <name evidence="6" type="ORF">GUITHDRAFT_133774</name>
</gene>
<dbReference type="InterPro" id="IPR002110">
    <property type="entry name" value="Ankyrin_rpt"/>
</dbReference>
<evidence type="ECO:0000256" key="1">
    <source>
        <dbReference type="ARBA" id="ARBA00022737"/>
    </source>
</evidence>
<dbReference type="SUPFAM" id="SSF48403">
    <property type="entry name" value="Ankyrin repeat"/>
    <property type="match status" value="4"/>
</dbReference>
<sequence length="1647" mass="182971">MAQGKLKGYVSMITLSKNKFFVKKSSAHHCDHSLVLACASGAAAEVCRLMEVTDPSKCDQDGVYPLTAAIKEGQWGVVEILLENKRMEVNVEDACGLSPLILCIENATKNASKHGSAIVCLGKLLDHGARLDVQDRSGRGAIEIALREGQGQMALMLIQRVKMLTDKSADSSRPTETFTSWSLTVSNMRALDLPQMNSRGTADVLAKISVGEGIHQTRVMRNSLCPEWTDSCEFEVSSSTKDELVFQLYRWDRSGHDELLCEVRLPLIDTQRYPKQLIDKQFSLAPSKTIRTAATHTARVQFSVHSSYPLTDVETAKSLVTSSQLVLASLLDDPDALSCMEMLLSLRADVNDRDSSGASPLTHVLRSGRLELASCLLNAKADPNHVNKEEGNSAWSTVAGMCSSGEMTLALSEMLLAHGIHPNAPLMIDGQWETPLTYAVKTEQATLLSMILRHAGDPNLSVREALAGLEIQGDDPAARLHPLCLAMQGGNIDNFLVLVHDESLRFDLVWERGPEEAAAAEDLPPVSFACLQRHHQQLRMLLSHPQSSSRLQDARNGRQALRMAARSDSIDCLQLLVSFMPDLREVSLLHPAMLEAIRSASSSSLVFLFHILSASRLGPPGPEDIYTVKLAAVKEQEKQKLLMTDERQEGRENLQPASNHCLDSLVPLAVEDLEETKAGEIDRNKSEAERREQAEDGSRDFAISRHVGRLFDQNQVRSLLMEAIPFSSTLLWLLLLFADNEKETWDLISDVCHEAISLQRWSSVEVLLKLQGRKDCVSSSAFSRQLLALLKIFTDLQTSCSKSLSTHEAHEYVKSFFLIFRTSPPLKLELGLEVGEGRTMLHLAAQLGWLPVVERLTELGAFSVADENGNEPVAVAAMNLQQQVCEHLVQRFHPPHVVLRWSADSPVCVEEQHGDLLAFSVARGWTKVSQALVSSLIEKLAVGEQNRAGGSDWGSEITGRDAEAELRGHVRMAVRMAATHGWLQGLSLIFSAFPAEQEEWNQHDELPLLALAAIGGHADCLKFLVKQEASGIPLALIAGSIRGDLPVTSSLFEGFEEQEAASKTNVRLKQLRSLKDLALLLSCYCGSLQVSNFLLSQGADPNHRANIPHEIMRWLSCEEEYPELVGLEEASAKTKFLLLTISRELSARLVQAQADIDGMSSDAIAPLTAAAMHGNQDIVVLLIKQGAALDPQKMRIVNLLEFGKVRRLWQRLVMACLKAGKFSKLMSENAKSSIFIPPSTGSFATEKSFGAKTKYVAATPLMWSILRKQEECSRILIECGADHNLVKEFFESETLSAVLHHNIDPLTRHELRVNGWRSNLRLMTAQDKIDDLADYSLAAVVSVPPPVTRDAFRTTTGEVESDEETTTSPFDLRQLEGNKYLVPSNRRLQAIHFLYGISASELEDMQFWTLKPKNGSFFFLIVPSDAFTFSFNSGTRSESCWYGTADQTETEIATVKCENRELVGAQVIHGRLDSTCVKSIRIYSRLRYPQEYLRGYRRDAVPDPETDESHLEQRQDSKESFDKHKTLAPFTAKTVLSMRIKHEEEFPPVESEPKKDRPSSAIASAPLTALDHDHDRVLRIYCVKRSTVRLSVQRRPLIPRFRPLLSSREDRNVVERLTVEEILQRAMQKSLEVRGDDVEVSDEEGSK</sequence>
<dbReference type="eggNOG" id="KOG4177">
    <property type="taxonomic scope" value="Eukaryota"/>
</dbReference>
<reference evidence="7" key="3">
    <citation type="submission" date="2015-06" db="UniProtKB">
        <authorList>
            <consortium name="EnsemblProtists"/>
        </authorList>
    </citation>
    <scope>IDENTIFICATION</scope>
</reference>
<feature type="region of interest" description="Disordered" evidence="4">
    <location>
        <begin position="677"/>
        <end position="697"/>
    </location>
</feature>
<evidence type="ECO:0000313" key="7">
    <source>
        <dbReference type="EnsemblProtists" id="EKX52761"/>
    </source>
</evidence>
<dbReference type="RefSeq" id="XP_005839741.1">
    <property type="nucleotide sequence ID" value="XM_005839684.1"/>
</dbReference>
<dbReference type="STRING" id="905079.L1JW05"/>
<organism evidence="6">
    <name type="scientific">Guillardia theta (strain CCMP2712)</name>
    <name type="common">Cryptophyte</name>
    <dbReference type="NCBI Taxonomy" id="905079"/>
    <lineage>
        <taxon>Eukaryota</taxon>
        <taxon>Cryptophyceae</taxon>
        <taxon>Pyrenomonadales</taxon>
        <taxon>Geminigeraceae</taxon>
        <taxon>Guillardia</taxon>
    </lineage>
</organism>
<feature type="region of interest" description="Disordered" evidence="4">
    <location>
        <begin position="1497"/>
        <end position="1524"/>
    </location>
</feature>
<dbReference type="SUPFAM" id="SSF49562">
    <property type="entry name" value="C2 domain (Calcium/lipid-binding domain, CaLB)"/>
    <property type="match status" value="1"/>
</dbReference>
<dbReference type="PROSITE" id="PS50297">
    <property type="entry name" value="ANK_REP_REGION"/>
    <property type="match status" value="2"/>
</dbReference>
<feature type="domain" description="C2" evidence="5">
    <location>
        <begin position="164"/>
        <end position="282"/>
    </location>
</feature>
<dbReference type="SMART" id="SM00248">
    <property type="entry name" value="ANK"/>
    <property type="match status" value="14"/>
</dbReference>
<evidence type="ECO:0000313" key="6">
    <source>
        <dbReference type="EMBL" id="EKX52761.1"/>
    </source>
</evidence>
<dbReference type="eggNOG" id="KOG0504">
    <property type="taxonomic scope" value="Eukaryota"/>
</dbReference>
<feature type="repeat" description="ANK" evidence="3">
    <location>
        <begin position="836"/>
        <end position="861"/>
    </location>
</feature>
<dbReference type="PANTHER" id="PTHR24198">
    <property type="entry name" value="ANKYRIN REPEAT AND PROTEIN KINASE DOMAIN-CONTAINING PROTEIN"/>
    <property type="match status" value="1"/>
</dbReference>
<dbReference type="PROSITE" id="PS50004">
    <property type="entry name" value="C2"/>
    <property type="match status" value="1"/>
</dbReference>
<dbReference type="InterPro" id="IPR000008">
    <property type="entry name" value="C2_dom"/>
</dbReference>
<keyword evidence="1" id="KW-0677">Repeat</keyword>
<evidence type="ECO:0000256" key="3">
    <source>
        <dbReference type="PROSITE-ProRule" id="PRU00023"/>
    </source>
</evidence>
<evidence type="ECO:0000256" key="2">
    <source>
        <dbReference type="ARBA" id="ARBA00023043"/>
    </source>
</evidence>
<proteinExistence type="predicted"/>
<dbReference type="EnsemblProtists" id="EKX52761">
    <property type="protein sequence ID" value="EKX52761"/>
    <property type="gene ID" value="GUITHDRAFT_133774"/>
</dbReference>
<dbReference type="EMBL" id="JH992972">
    <property type="protein sequence ID" value="EKX52761.1"/>
    <property type="molecule type" value="Genomic_DNA"/>
</dbReference>
<reference evidence="8" key="2">
    <citation type="submission" date="2012-11" db="EMBL/GenBank/DDBJ databases">
        <authorList>
            <person name="Kuo A."/>
            <person name="Curtis B.A."/>
            <person name="Tanifuji G."/>
            <person name="Burki F."/>
            <person name="Gruber A."/>
            <person name="Irimia M."/>
            <person name="Maruyama S."/>
            <person name="Arias M.C."/>
            <person name="Ball S.G."/>
            <person name="Gile G.H."/>
            <person name="Hirakawa Y."/>
            <person name="Hopkins J.F."/>
            <person name="Rensing S.A."/>
            <person name="Schmutz J."/>
            <person name="Symeonidi A."/>
            <person name="Elias M."/>
            <person name="Eveleigh R.J."/>
            <person name="Herman E.K."/>
            <person name="Klute M.J."/>
            <person name="Nakayama T."/>
            <person name="Obornik M."/>
            <person name="Reyes-Prieto A."/>
            <person name="Armbrust E.V."/>
            <person name="Aves S.J."/>
            <person name="Beiko R.G."/>
            <person name="Coutinho P."/>
            <person name="Dacks J.B."/>
            <person name="Durnford D.G."/>
            <person name="Fast N.M."/>
            <person name="Green B.R."/>
            <person name="Grisdale C."/>
            <person name="Hempe F."/>
            <person name="Henrissat B."/>
            <person name="Hoppner M.P."/>
            <person name="Ishida K.-I."/>
            <person name="Kim E."/>
            <person name="Koreny L."/>
            <person name="Kroth P.G."/>
            <person name="Liu Y."/>
            <person name="Malik S.-B."/>
            <person name="Maier U.G."/>
            <person name="McRose D."/>
            <person name="Mock T."/>
            <person name="Neilson J.A."/>
            <person name="Onodera N.T."/>
            <person name="Poole A.M."/>
            <person name="Pritham E.J."/>
            <person name="Richards T.A."/>
            <person name="Rocap G."/>
            <person name="Roy S.W."/>
            <person name="Sarai C."/>
            <person name="Schaack S."/>
            <person name="Shirato S."/>
            <person name="Slamovits C.H."/>
            <person name="Spencer D.F."/>
            <person name="Suzuki S."/>
            <person name="Worden A.Z."/>
            <person name="Zauner S."/>
            <person name="Barry K."/>
            <person name="Bell C."/>
            <person name="Bharti A.K."/>
            <person name="Crow J.A."/>
            <person name="Grimwood J."/>
            <person name="Kramer R."/>
            <person name="Lindquist E."/>
            <person name="Lucas S."/>
            <person name="Salamov A."/>
            <person name="McFadden G.I."/>
            <person name="Lane C.E."/>
            <person name="Keeling P.J."/>
            <person name="Gray M.W."/>
            <person name="Grigoriev I.V."/>
            <person name="Archibald J.M."/>
        </authorList>
    </citation>
    <scope>NUCLEOTIDE SEQUENCE</scope>
    <source>
        <strain evidence="8">CCMP2712</strain>
    </source>
</reference>
<dbReference type="CDD" id="cd00030">
    <property type="entry name" value="C2"/>
    <property type="match status" value="1"/>
</dbReference>
<feature type="repeat" description="ANK" evidence="3">
    <location>
        <begin position="1162"/>
        <end position="1194"/>
    </location>
</feature>
<dbReference type="PANTHER" id="PTHR24198:SF194">
    <property type="entry name" value="INVERSIN-A"/>
    <property type="match status" value="1"/>
</dbReference>
<dbReference type="InterPro" id="IPR035892">
    <property type="entry name" value="C2_domain_sf"/>
</dbReference>
<dbReference type="InterPro" id="IPR036770">
    <property type="entry name" value="Ankyrin_rpt-contain_sf"/>
</dbReference>
<dbReference type="Gene3D" id="2.60.40.150">
    <property type="entry name" value="C2 domain"/>
    <property type="match status" value="1"/>
</dbReference>
<feature type="repeat" description="ANK" evidence="3">
    <location>
        <begin position="356"/>
        <end position="388"/>
    </location>
</feature>
<protein>
    <recommendedName>
        <fullName evidence="5">C2 domain-containing protein</fullName>
    </recommendedName>
</protein>
<dbReference type="Pfam" id="PF00168">
    <property type="entry name" value="C2"/>
    <property type="match status" value="1"/>
</dbReference>
<dbReference type="OrthoDB" id="5130968at2759"/>